<feature type="non-terminal residue" evidence="3">
    <location>
        <position position="1"/>
    </location>
</feature>
<dbReference type="EMBL" id="GEDC01027738">
    <property type="protein sequence ID" value="JAS09560.1"/>
    <property type="molecule type" value="Transcribed_RNA"/>
</dbReference>
<evidence type="ECO:0000259" key="2">
    <source>
        <dbReference type="PROSITE" id="PS50158"/>
    </source>
</evidence>
<dbReference type="Gene3D" id="2.40.70.10">
    <property type="entry name" value="Acid Proteases"/>
    <property type="match status" value="1"/>
</dbReference>
<keyword evidence="1" id="KW-0863">Zinc-finger</keyword>
<feature type="domain" description="CCHC-type" evidence="2">
    <location>
        <begin position="38"/>
        <end position="53"/>
    </location>
</feature>
<proteinExistence type="predicted"/>
<dbReference type="Pfam" id="PF13650">
    <property type="entry name" value="Asp_protease_2"/>
    <property type="match status" value="1"/>
</dbReference>
<gene>
    <name evidence="3" type="ORF">g.1488</name>
</gene>
<organism evidence="3">
    <name type="scientific">Clastoptera arizonana</name>
    <name type="common">Arizona spittle bug</name>
    <dbReference type="NCBI Taxonomy" id="38151"/>
    <lineage>
        <taxon>Eukaryota</taxon>
        <taxon>Metazoa</taxon>
        <taxon>Ecdysozoa</taxon>
        <taxon>Arthropoda</taxon>
        <taxon>Hexapoda</taxon>
        <taxon>Insecta</taxon>
        <taxon>Pterygota</taxon>
        <taxon>Neoptera</taxon>
        <taxon>Paraneoptera</taxon>
        <taxon>Hemiptera</taxon>
        <taxon>Auchenorrhyncha</taxon>
        <taxon>Cercopoidea</taxon>
        <taxon>Clastopteridae</taxon>
        <taxon>Clastoptera</taxon>
    </lineage>
</organism>
<sequence>NDLSCRFCKGRHSILQCQKLLNSSAESQIQGIKTAGLCFNCLRPGHTVSQCRSGNCRKCSSKHNTLLHNAKNDTLSVSKEQVLKFSLEPETLKSHCSTFEVSNAYSQVLLSTAIVDVIGPRGHVIQCRALLDNGSQTSFITENVAQHLHLKGQAQTTQVSGISESKIYTRGTVHATIRSRVSGYSTMLQFAVIPKITGKIPSEALD</sequence>
<dbReference type="PROSITE" id="PS50158">
    <property type="entry name" value="ZF_CCHC"/>
    <property type="match status" value="1"/>
</dbReference>
<keyword evidence="1" id="KW-0862">Zinc</keyword>
<dbReference type="GO" id="GO:0008270">
    <property type="term" value="F:zinc ion binding"/>
    <property type="evidence" value="ECO:0007669"/>
    <property type="project" value="UniProtKB-KW"/>
</dbReference>
<evidence type="ECO:0000313" key="3">
    <source>
        <dbReference type="EMBL" id="JAS09560.1"/>
    </source>
</evidence>
<evidence type="ECO:0000256" key="1">
    <source>
        <dbReference type="PROSITE-ProRule" id="PRU00047"/>
    </source>
</evidence>
<protein>
    <recommendedName>
        <fullName evidence="2">CCHC-type domain-containing protein</fullName>
    </recommendedName>
</protein>
<name>A0A1B6C8J4_9HEMI</name>
<feature type="non-terminal residue" evidence="3">
    <location>
        <position position="206"/>
    </location>
</feature>
<dbReference type="AlphaFoldDB" id="A0A1B6C8J4"/>
<dbReference type="PANTHER" id="PTHR47331">
    <property type="entry name" value="PHD-TYPE DOMAIN-CONTAINING PROTEIN"/>
    <property type="match status" value="1"/>
</dbReference>
<dbReference type="GO" id="GO:0003676">
    <property type="term" value="F:nucleic acid binding"/>
    <property type="evidence" value="ECO:0007669"/>
    <property type="project" value="InterPro"/>
</dbReference>
<dbReference type="InterPro" id="IPR001878">
    <property type="entry name" value="Znf_CCHC"/>
</dbReference>
<dbReference type="SUPFAM" id="SSF50630">
    <property type="entry name" value="Acid proteases"/>
    <property type="match status" value="1"/>
</dbReference>
<keyword evidence="1" id="KW-0479">Metal-binding</keyword>
<dbReference type="InterPro" id="IPR021109">
    <property type="entry name" value="Peptidase_aspartic_dom_sf"/>
</dbReference>
<dbReference type="PANTHER" id="PTHR47331:SF5">
    <property type="entry name" value="RIBONUCLEASE H"/>
    <property type="match status" value="1"/>
</dbReference>
<accession>A0A1B6C8J4</accession>
<reference evidence="3" key="1">
    <citation type="submission" date="2015-12" db="EMBL/GenBank/DDBJ databases">
        <title>De novo transcriptome assembly of four potential Pierce s Disease insect vectors from Arizona vineyards.</title>
        <authorList>
            <person name="Tassone E.E."/>
        </authorList>
    </citation>
    <scope>NUCLEOTIDE SEQUENCE</scope>
</reference>